<name>A0AAD7I319_9AGAR</name>
<protein>
    <submittedName>
        <fullName evidence="1">Uncharacterized protein</fullName>
    </submittedName>
</protein>
<gene>
    <name evidence="1" type="ORF">B0H16DRAFT_158081</name>
</gene>
<comment type="caution">
    <text evidence="1">The sequence shown here is derived from an EMBL/GenBank/DDBJ whole genome shotgun (WGS) entry which is preliminary data.</text>
</comment>
<dbReference type="EMBL" id="JARKIB010000135">
    <property type="protein sequence ID" value="KAJ7733966.1"/>
    <property type="molecule type" value="Genomic_DNA"/>
</dbReference>
<accession>A0AAD7I319</accession>
<evidence type="ECO:0000313" key="2">
    <source>
        <dbReference type="Proteomes" id="UP001215598"/>
    </source>
</evidence>
<dbReference type="Proteomes" id="UP001215598">
    <property type="component" value="Unassembled WGS sequence"/>
</dbReference>
<sequence length="214" mass="23185">MTRRTVVDTILSAAVSLAETASDFAVLNAEEHNFSTVANKGVTFLNPDDNKTYLLSGPMDYIVTGLNSRLIAPKLAVVKQQPNFMQLLPSQIHTAIQGTNHTVCPIEAKATISGVKHPQALRQVLGEASVLCKARYKNVPTPLPFSLSDGENWTFGILSAKEIYTADLTWGDADGKDILKAIVIWTCSQPQLIWAAMQNALNPATSTLYGMAIL</sequence>
<keyword evidence="2" id="KW-1185">Reference proteome</keyword>
<organism evidence="1 2">
    <name type="scientific">Mycena metata</name>
    <dbReference type="NCBI Taxonomy" id="1033252"/>
    <lineage>
        <taxon>Eukaryota</taxon>
        <taxon>Fungi</taxon>
        <taxon>Dikarya</taxon>
        <taxon>Basidiomycota</taxon>
        <taxon>Agaricomycotina</taxon>
        <taxon>Agaricomycetes</taxon>
        <taxon>Agaricomycetidae</taxon>
        <taxon>Agaricales</taxon>
        <taxon>Marasmiineae</taxon>
        <taxon>Mycenaceae</taxon>
        <taxon>Mycena</taxon>
    </lineage>
</organism>
<proteinExistence type="predicted"/>
<evidence type="ECO:0000313" key="1">
    <source>
        <dbReference type="EMBL" id="KAJ7733966.1"/>
    </source>
</evidence>
<reference evidence="1" key="1">
    <citation type="submission" date="2023-03" db="EMBL/GenBank/DDBJ databases">
        <title>Massive genome expansion in bonnet fungi (Mycena s.s.) driven by repeated elements and novel gene families across ecological guilds.</title>
        <authorList>
            <consortium name="Lawrence Berkeley National Laboratory"/>
            <person name="Harder C.B."/>
            <person name="Miyauchi S."/>
            <person name="Viragh M."/>
            <person name="Kuo A."/>
            <person name="Thoen E."/>
            <person name="Andreopoulos B."/>
            <person name="Lu D."/>
            <person name="Skrede I."/>
            <person name="Drula E."/>
            <person name="Henrissat B."/>
            <person name="Morin E."/>
            <person name="Kohler A."/>
            <person name="Barry K."/>
            <person name="LaButti K."/>
            <person name="Morin E."/>
            <person name="Salamov A."/>
            <person name="Lipzen A."/>
            <person name="Mereny Z."/>
            <person name="Hegedus B."/>
            <person name="Baldrian P."/>
            <person name="Stursova M."/>
            <person name="Weitz H."/>
            <person name="Taylor A."/>
            <person name="Grigoriev I.V."/>
            <person name="Nagy L.G."/>
            <person name="Martin F."/>
            <person name="Kauserud H."/>
        </authorList>
    </citation>
    <scope>NUCLEOTIDE SEQUENCE</scope>
    <source>
        <strain evidence="1">CBHHK182m</strain>
    </source>
</reference>
<dbReference type="AlphaFoldDB" id="A0AAD7I319"/>